<dbReference type="InterPro" id="IPR002645">
    <property type="entry name" value="STAS_dom"/>
</dbReference>
<feature type="transmembrane region" description="Helical" evidence="5">
    <location>
        <begin position="48"/>
        <end position="69"/>
    </location>
</feature>
<name>A0ABW5VMN4_9MICO</name>
<dbReference type="PROSITE" id="PS50801">
    <property type="entry name" value="STAS"/>
    <property type="match status" value="1"/>
</dbReference>
<evidence type="ECO:0000259" key="6">
    <source>
        <dbReference type="PROSITE" id="PS50801"/>
    </source>
</evidence>
<dbReference type="EMBL" id="JBHUOG010000001">
    <property type="protein sequence ID" value="MFD2792217.1"/>
    <property type="molecule type" value="Genomic_DNA"/>
</dbReference>
<feature type="transmembrane region" description="Helical" evidence="5">
    <location>
        <begin position="134"/>
        <end position="156"/>
    </location>
</feature>
<feature type="transmembrane region" description="Helical" evidence="5">
    <location>
        <begin position="101"/>
        <end position="122"/>
    </location>
</feature>
<feature type="transmembrane region" description="Helical" evidence="5">
    <location>
        <begin position="76"/>
        <end position="95"/>
    </location>
</feature>
<feature type="transmembrane region" description="Helical" evidence="5">
    <location>
        <begin position="245"/>
        <end position="267"/>
    </location>
</feature>
<evidence type="ECO:0000256" key="2">
    <source>
        <dbReference type="ARBA" id="ARBA00022692"/>
    </source>
</evidence>
<keyword evidence="8" id="KW-1185">Reference proteome</keyword>
<feature type="transmembrane region" description="Helical" evidence="5">
    <location>
        <begin position="206"/>
        <end position="225"/>
    </location>
</feature>
<feature type="transmembrane region" description="Helical" evidence="5">
    <location>
        <begin position="385"/>
        <end position="414"/>
    </location>
</feature>
<evidence type="ECO:0000256" key="5">
    <source>
        <dbReference type="SAM" id="Phobius"/>
    </source>
</evidence>
<feature type="transmembrane region" description="Helical" evidence="5">
    <location>
        <begin position="21"/>
        <end position="42"/>
    </location>
</feature>
<dbReference type="RefSeq" id="WP_377179636.1">
    <property type="nucleotide sequence ID" value="NZ_JBHUOG010000001.1"/>
</dbReference>
<keyword evidence="4 5" id="KW-0472">Membrane</keyword>
<dbReference type="Pfam" id="PF00916">
    <property type="entry name" value="Sulfate_transp"/>
    <property type="match status" value="1"/>
</dbReference>
<gene>
    <name evidence="7" type="ORF">ACFS27_01510</name>
</gene>
<dbReference type="Gene3D" id="3.30.750.24">
    <property type="entry name" value="STAS domain"/>
    <property type="match status" value="1"/>
</dbReference>
<proteinExistence type="predicted"/>
<keyword evidence="2 5" id="KW-0812">Transmembrane</keyword>
<keyword evidence="3 5" id="KW-1133">Transmembrane helix</keyword>
<comment type="caution">
    <text evidence="7">The sequence shown here is derived from an EMBL/GenBank/DDBJ whole genome shotgun (WGS) entry which is preliminary data.</text>
</comment>
<feature type="transmembrane region" description="Helical" evidence="5">
    <location>
        <begin position="176"/>
        <end position="199"/>
    </location>
</feature>
<dbReference type="Proteomes" id="UP001597479">
    <property type="component" value="Unassembled WGS sequence"/>
</dbReference>
<dbReference type="InterPro" id="IPR001902">
    <property type="entry name" value="SLC26A/SulP_fam"/>
</dbReference>
<reference evidence="8" key="1">
    <citation type="journal article" date="2019" name="Int. J. Syst. Evol. Microbiol.">
        <title>The Global Catalogue of Microorganisms (GCM) 10K type strain sequencing project: providing services to taxonomists for standard genome sequencing and annotation.</title>
        <authorList>
            <consortium name="The Broad Institute Genomics Platform"/>
            <consortium name="The Broad Institute Genome Sequencing Center for Infectious Disease"/>
            <person name="Wu L."/>
            <person name="Ma J."/>
        </authorList>
    </citation>
    <scope>NUCLEOTIDE SEQUENCE [LARGE SCALE GENOMIC DNA]</scope>
    <source>
        <strain evidence="8">CCM 7044</strain>
    </source>
</reference>
<protein>
    <submittedName>
        <fullName evidence="7">SulP family inorganic anion transporter</fullName>
    </submittedName>
</protein>
<dbReference type="InterPro" id="IPR036513">
    <property type="entry name" value="STAS_dom_sf"/>
</dbReference>
<comment type="subcellular location">
    <subcellularLocation>
        <location evidence="1">Membrane</location>
        <topology evidence="1">Multi-pass membrane protein</topology>
    </subcellularLocation>
</comment>
<feature type="transmembrane region" description="Helical" evidence="5">
    <location>
        <begin position="327"/>
        <end position="347"/>
    </location>
</feature>
<evidence type="ECO:0000313" key="8">
    <source>
        <dbReference type="Proteomes" id="UP001597479"/>
    </source>
</evidence>
<feature type="domain" description="STAS" evidence="6">
    <location>
        <begin position="440"/>
        <end position="556"/>
    </location>
</feature>
<organism evidence="7 8">
    <name type="scientific">Promicromonospora vindobonensis</name>
    <dbReference type="NCBI Taxonomy" id="195748"/>
    <lineage>
        <taxon>Bacteria</taxon>
        <taxon>Bacillati</taxon>
        <taxon>Actinomycetota</taxon>
        <taxon>Actinomycetes</taxon>
        <taxon>Micrococcales</taxon>
        <taxon>Promicromonosporaceae</taxon>
        <taxon>Promicromonospora</taxon>
    </lineage>
</organism>
<evidence type="ECO:0000256" key="3">
    <source>
        <dbReference type="ARBA" id="ARBA00022989"/>
    </source>
</evidence>
<accession>A0ABW5VMN4</accession>
<evidence type="ECO:0000313" key="7">
    <source>
        <dbReference type="EMBL" id="MFD2792217.1"/>
    </source>
</evidence>
<dbReference type="PANTHER" id="PTHR11814">
    <property type="entry name" value="SULFATE TRANSPORTER"/>
    <property type="match status" value="1"/>
</dbReference>
<feature type="transmembrane region" description="Helical" evidence="5">
    <location>
        <begin position="353"/>
        <end position="373"/>
    </location>
</feature>
<sequence length="567" mass="57386">MDATSALPRWLVPSLRGYRGSWLRADVVAGLAAGVVVVPQAMAYATIAGVPVAVGLYTCIVPVLLYALLGGSRTASVSTTSTIAVLTASALAGSGSASDEMLAAAFTLTALVGVCLLAMRLLRLGSLVEQISPATLTGVKTGVGLTVAVTQLPALLGLDTDAGDAGFFGRLGTTIAALPETHALTAVVSGVAVATLVALRHLAPRVPGALVVVAASILLVALTDVEERGLALIEPVPAGLPGLSVPAWGEIAGLLPAALAIAVMAFLETVVVARTQRQRSEPVIDSDQELLAIGVSALGGGLSQCLPPAGGLSQSAVNLGAGARTQISGLTTAGLAVLVALFLAPVLDDLPSATLAALVLVAVVGLVSPAEYVRLFRIDQAELWVAVVTTAVGLTAGLLPAVGAGVVLTLFLVLRSVSRSAARPLYPVPDGGWTTNPPQDRPAAPVRAGLMLLHLDVTIYTGNARPTQDAVLGAVLAAEPPPRAVILEGLAVRRVTVPLLDMLEALDADLAREGATLLLAAFPPGVHRQALASGWWARADQDGRVFPTVDAAVAGAASATAQWEART</sequence>
<evidence type="ECO:0000256" key="1">
    <source>
        <dbReference type="ARBA" id="ARBA00004141"/>
    </source>
</evidence>
<dbReference type="InterPro" id="IPR011547">
    <property type="entry name" value="SLC26A/SulP_dom"/>
</dbReference>
<evidence type="ECO:0000256" key="4">
    <source>
        <dbReference type="ARBA" id="ARBA00023136"/>
    </source>
</evidence>